<sequence length="807" mass="91247">MTSGKWPAILFFLLCSNGLLSQADLMDMISEASCAARCFRQFTESLDGPDKLFLQQRPDLTQPHCINQKGECALCLEICQWPRSHTKRCQESCKEFPNPSISQFTIRFEPVCNQICTFARDLYARKEKLDRGELSTYCPRVESWPAVCYPTCQTDNDCLPLGSMQKCCSNSVCPEIKLQPTKSNGNGSQSHICTLGVPAIDAVPLVPGQPAVKQVEIIPDPESASVALQTTVPQQYQVELDWLDYYNRTAAQAFGWSTTYYPAVFLVQLRLFHDPSASVDFFEHANPSSLEPSSIADRLFGEWRNLVWTTKLGAVLSDLTPGTWYQFRLLALSSEGHGGWGQPSWPIRVRTRPEPPMSPRNLTEAKTRIFENNVDVTINWQSPKIVTHPLKKYQVTWRRYYGFHGDDRSSFTEYEANVPTDKTTYTIQNLKPATSYKIEVKAVSVFEGKELKSHPISLYLNTIPIPSKQSENDHSFNVNDTCSCRDKTHPEITVLRIYHENQQLKATIRVNLESETQRRKQYVIDWVPRVCIESQSNTAQDDYVPQRQTVRGSELSMVTLDNLRFQCHYKVIIKPTSDRKESTSHREWFACFCTPSCQSVFLNSNTPPPNCPILGIFETMQPMQLTYTVFPESQTAMESARNSLIKTDSQQISSAKTYNAVLKWAPLPVGVDVESKRSFRALNNVRTSKHTSASSIRGVRVTWGPRIYEPVALEAYQNGLFPHLDPESAQSKVVDPKSSTFILKGLERETLYIVHVQPIGDHSDGPTSTIFFAIPSTAESNAPTSTNCPVFWIAVFCVVMTSYLNFL</sequence>
<feature type="domain" description="Fibronectin type-III" evidence="3">
    <location>
        <begin position="685"/>
        <end position="780"/>
    </location>
</feature>
<feature type="chain" id="PRO_5020028522" evidence="2">
    <location>
        <begin position="24"/>
        <end position="807"/>
    </location>
</feature>
<evidence type="ECO:0000256" key="1">
    <source>
        <dbReference type="ARBA" id="ARBA00022737"/>
    </source>
</evidence>
<dbReference type="PANTHER" id="PTHR46708">
    <property type="entry name" value="TENASCIN"/>
    <property type="match status" value="1"/>
</dbReference>
<keyword evidence="5" id="KW-1185">Reference proteome</keyword>
<dbReference type="Gene3D" id="2.60.40.10">
    <property type="entry name" value="Immunoglobulins"/>
    <property type="match status" value="3"/>
</dbReference>
<proteinExistence type="predicted"/>
<comment type="caution">
    <text evidence="4">The sequence shown here is derived from an EMBL/GenBank/DDBJ whole genome shotgun (WGS) entry which is preliminary data.</text>
</comment>
<dbReference type="InterPro" id="IPR013783">
    <property type="entry name" value="Ig-like_fold"/>
</dbReference>
<reference evidence="4" key="1">
    <citation type="submission" date="2019-03" db="EMBL/GenBank/DDBJ databases">
        <title>Improved annotation for the trematode Fasciola hepatica.</title>
        <authorList>
            <person name="Choi Y.-J."/>
            <person name="Martin J."/>
            <person name="Mitreva M."/>
        </authorList>
    </citation>
    <scope>NUCLEOTIDE SEQUENCE [LARGE SCALE GENOMIC DNA]</scope>
</reference>
<dbReference type="EMBL" id="JXXN02000167">
    <property type="protein sequence ID" value="THD28376.1"/>
    <property type="molecule type" value="Genomic_DNA"/>
</dbReference>
<dbReference type="AlphaFoldDB" id="A0A4E0RJI8"/>
<organism evidence="4 5">
    <name type="scientific">Fasciola hepatica</name>
    <name type="common">Liver fluke</name>
    <dbReference type="NCBI Taxonomy" id="6192"/>
    <lineage>
        <taxon>Eukaryota</taxon>
        <taxon>Metazoa</taxon>
        <taxon>Spiralia</taxon>
        <taxon>Lophotrochozoa</taxon>
        <taxon>Platyhelminthes</taxon>
        <taxon>Trematoda</taxon>
        <taxon>Digenea</taxon>
        <taxon>Plagiorchiida</taxon>
        <taxon>Echinostomata</taxon>
        <taxon>Echinostomatoidea</taxon>
        <taxon>Fasciolidae</taxon>
        <taxon>Fasciola</taxon>
    </lineage>
</organism>
<evidence type="ECO:0000313" key="5">
    <source>
        <dbReference type="Proteomes" id="UP000230066"/>
    </source>
</evidence>
<evidence type="ECO:0000256" key="2">
    <source>
        <dbReference type="SAM" id="SignalP"/>
    </source>
</evidence>
<dbReference type="Pfam" id="PF00041">
    <property type="entry name" value="fn3"/>
    <property type="match status" value="1"/>
</dbReference>
<protein>
    <submittedName>
        <fullName evidence="4">Anosmin-1</fullName>
    </submittedName>
</protein>
<dbReference type="InterPro" id="IPR036116">
    <property type="entry name" value="FN3_sf"/>
</dbReference>
<dbReference type="CDD" id="cd00063">
    <property type="entry name" value="FN3"/>
    <property type="match status" value="2"/>
</dbReference>
<evidence type="ECO:0000313" key="4">
    <source>
        <dbReference type="EMBL" id="THD28376.1"/>
    </source>
</evidence>
<evidence type="ECO:0000259" key="3">
    <source>
        <dbReference type="PROSITE" id="PS50853"/>
    </source>
</evidence>
<name>A0A4E0RJI8_FASHE</name>
<dbReference type="SMART" id="SM00060">
    <property type="entry name" value="FN3"/>
    <property type="match status" value="3"/>
</dbReference>
<dbReference type="SUPFAM" id="SSF49265">
    <property type="entry name" value="Fibronectin type III"/>
    <property type="match status" value="2"/>
</dbReference>
<dbReference type="PANTHER" id="PTHR46708:SF2">
    <property type="entry name" value="FIBRONECTIN TYPE-III DOMAIN-CONTAINING PROTEIN"/>
    <property type="match status" value="1"/>
</dbReference>
<feature type="signal peptide" evidence="2">
    <location>
        <begin position="1"/>
        <end position="23"/>
    </location>
</feature>
<gene>
    <name evidence="4" type="ORF">D915_000736</name>
</gene>
<keyword evidence="2" id="KW-0732">Signal</keyword>
<dbReference type="InterPro" id="IPR050991">
    <property type="entry name" value="ECM_Regulatory_Proteins"/>
</dbReference>
<dbReference type="PROSITE" id="PS50853">
    <property type="entry name" value="FN3"/>
    <property type="match status" value="2"/>
</dbReference>
<dbReference type="Proteomes" id="UP000230066">
    <property type="component" value="Unassembled WGS sequence"/>
</dbReference>
<accession>A0A4E0RJI8</accession>
<feature type="domain" description="Fibronectin type-III" evidence="3">
    <location>
        <begin position="358"/>
        <end position="465"/>
    </location>
</feature>
<dbReference type="InterPro" id="IPR003961">
    <property type="entry name" value="FN3_dom"/>
</dbReference>
<keyword evidence="1" id="KW-0677">Repeat</keyword>